<comment type="similarity">
    <text evidence="7">Belongs to the binding-protein-dependent transport system permease family.</text>
</comment>
<dbReference type="InterPro" id="IPR035906">
    <property type="entry name" value="MetI-like_sf"/>
</dbReference>
<dbReference type="GO" id="GO:0055085">
    <property type="term" value="P:transmembrane transport"/>
    <property type="evidence" value="ECO:0007669"/>
    <property type="project" value="InterPro"/>
</dbReference>
<protein>
    <submittedName>
        <fullName evidence="10">ABC transporter permease subunit</fullName>
    </submittedName>
</protein>
<dbReference type="PANTHER" id="PTHR30193:SF37">
    <property type="entry name" value="INNER MEMBRANE ABC TRANSPORTER PERMEASE PROTEIN YCJO"/>
    <property type="match status" value="1"/>
</dbReference>
<dbReference type="InterPro" id="IPR051393">
    <property type="entry name" value="ABC_transporter_permease"/>
</dbReference>
<keyword evidence="6 7" id="KW-0472">Membrane</keyword>
<dbReference type="CDD" id="cd06261">
    <property type="entry name" value="TM_PBP2"/>
    <property type="match status" value="1"/>
</dbReference>
<evidence type="ECO:0000313" key="10">
    <source>
        <dbReference type="EMBL" id="KAB8166960.1"/>
    </source>
</evidence>
<dbReference type="EMBL" id="VDLY02000005">
    <property type="protein sequence ID" value="KAB8166960.1"/>
    <property type="molecule type" value="Genomic_DNA"/>
</dbReference>
<feature type="region of interest" description="Disordered" evidence="8">
    <location>
        <begin position="1"/>
        <end position="31"/>
    </location>
</feature>
<dbReference type="InterPro" id="IPR000515">
    <property type="entry name" value="MetI-like"/>
</dbReference>
<dbReference type="GO" id="GO:0005886">
    <property type="term" value="C:plasma membrane"/>
    <property type="evidence" value="ECO:0007669"/>
    <property type="project" value="UniProtKB-SubCell"/>
</dbReference>
<evidence type="ECO:0000256" key="1">
    <source>
        <dbReference type="ARBA" id="ARBA00004651"/>
    </source>
</evidence>
<dbReference type="PANTHER" id="PTHR30193">
    <property type="entry name" value="ABC TRANSPORTER PERMEASE PROTEIN"/>
    <property type="match status" value="1"/>
</dbReference>
<evidence type="ECO:0000256" key="6">
    <source>
        <dbReference type="ARBA" id="ARBA00023136"/>
    </source>
</evidence>
<name>A0A5N6AGK1_9ACTN</name>
<evidence type="ECO:0000256" key="3">
    <source>
        <dbReference type="ARBA" id="ARBA00022475"/>
    </source>
</evidence>
<evidence type="ECO:0000313" key="11">
    <source>
        <dbReference type="Proteomes" id="UP000314251"/>
    </source>
</evidence>
<feature type="transmembrane region" description="Helical" evidence="7">
    <location>
        <begin position="38"/>
        <end position="64"/>
    </location>
</feature>
<proteinExistence type="inferred from homology"/>
<evidence type="ECO:0000256" key="7">
    <source>
        <dbReference type="RuleBase" id="RU363032"/>
    </source>
</evidence>
<dbReference type="SUPFAM" id="SSF161098">
    <property type="entry name" value="MetI-like"/>
    <property type="match status" value="1"/>
</dbReference>
<feature type="transmembrane region" description="Helical" evidence="7">
    <location>
        <begin position="97"/>
        <end position="123"/>
    </location>
</feature>
<keyword evidence="5 7" id="KW-1133">Transmembrane helix</keyword>
<dbReference type="AlphaFoldDB" id="A0A5N6AGK1"/>
<evidence type="ECO:0000256" key="2">
    <source>
        <dbReference type="ARBA" id="ARBA00022448"/>
    </source>
</evidence>
<evidence type="ECO:0000256" key="5">
    <source>
        <dbReference type="ARBA" id="ARBA00022989"/>
    </source>
</evidence>
<keyword evidence="4 7" id="KW-0812">Transmembrane</keyword>
<evidence type="ECO:0000256" key="4">
    <source>
        <dbReference type="ARBA" id="ARBA00022692"/>
    </source>
</evidence>
<keyword evidence="2 7" id="KW-0813">Transport</keyword>
<dbReference type="RefSeq" id="WP_139667334.1">
    <property type="nucleotide sequence ID" value="NZ_VDLY02000005.1"/>
</dbReference>
<organism evidence="10 11">
    <name type="scientific">Streptomyces mimosae</name>
    <dbReference type="NCBI Taxonomy" id="2586635"/>
    <lineage>
        <taxon>Bacteria</taxon>
        <taxon>Bacillati</taxon>
        <taxon>Actinomycetota</taxon>
        <taxon>Actinomycetes</taxon>
        <taxon>Kitasatosporales</taxon>
        <taxon>Streptomycetaceae</taxon>
        <taxon>Streptomyces</taxon>
    </lineage>
</organism>
<sequence length="329" mass="36554">MATSTDGGAATATRPKPPRRRRSPYRSRAQAGRPRRSLVPYAFVSPFFLVFGLFGLFPLGYTLWVSLNDWHLVNGREEYVGLENFRDLLADPDFSNALFNTLSIFVLSTVPQLLLALGIAWLLDTRLRASTFWRSAVLVPNIVSVVAVGLVFAQLFGRDFGIVNWALDLVGLAGEEPIDWRAGTFTSHLALSVMVMWRWTGYNALIYLAAMQAVPRDLYESAMLDGASKWRTFWSITVPAIRPTIVFTVIISTIGGLQLFTEPLLFGGINGYEGGSDGQFQTLTLLLYKHGFTSFDSGYAAAISWMLFLLIALIAAVNFFLTRRISSKD</sequence>
<feature type="compositionally biased region" description="Basic residues" evidence="8">
    <location>
        <begin position="16"/>
        <end position="25"/>
    </location>
</feature>
<gene>
    <name evidence="10" type="ORF">FH607_008595</name>
</gene>
<keyword evidence="11" id="KW-1185">Reference proteome</keyword>
<feature type="transmembrane region" description="Helical" evidence="7">
    <location>
        <begin position="299"/>
        <end position="321"/>
    </location>
</feature>
<comment type="subcellular location">
    <subcellularLocation>
        <location evidence="1 7">Cell membrane</location>
        <topology evidence="1 7">Multi-pass membrane protein</topology>
    </subcellularLocation>
</comment>
<dbReference type="Proteomes" id="UP000314251">
    <property type="component" value="Unassembled WGS sequence"/>
</dbReference>
<accession>A0A5N6AGK1</accession>
<feature type="compositionally biased region" description="Low complexity" evidence="8">
    <location>
        <begin position="1"/>
        <end position="14"/>
    </location>
</feature>
<dbReference type="PROSITE" id="PS50928">
    <property type="entry name" value="ABC_TM1"/>
    <property type="match status" value="1"/>
</dbReference>
<reference evidence="10" key="1">
    <citation type="submission" date="2019-10" db="EMBL/GenBank/DDBJ databases">
        <title>Nonomuraea sp. nov., isolated from Phyllanthus amarus.</title>
        <authorList>
            <person name="Klykleung N."/>
            <person name="Tanasupawat S."/>
        </authorList>
    </citation>
    <scope>NUCLEOTIDE SEQUENCE [LARGE SCALE GENOMIC DNA]</scope>
    <source>
        <strain evidence="10">3MP-10</strain>
    </source>
</reference>
<dbReference type="Pfam" id="PF00528">
    <property type="entry name" value="BPD_transp_1"/>
    <property type="match status" value="1"/>
</dbReference>
<feature type="transmembrane region" description="Helical" evidence="7">
    <location>
        <begin position="135"/>
        <end position="156"/>
    </location>
</feature>
<dbReference type="OrthoDB" id="145927at2"/>
<evidence type="ECO:0000259" key="9">
    <source>
        <dbReference type="PROSITE" id="PS50928"/>
    </source>
</evidence>
<dbReference type="Gene3D" id="1.10.3720.10">
    <property type="entry name" value="MetI-like"/>
    <property type="match status" value="1"/>
</dbReference>
<feature type="transmembrane region" description="Helical" evidence="7">
    <location>
        <begin position="240"/>
        <end position="260"/>
    </location>
</feature>
<evidence type="ECO:0000256" key="8">
    <source>
        <dbReference type="SAM" id="MobiDB-lite"/>
    </source>
</evidence>
<comment type="caution">
    <text evidence="10">The sequence shown here is derived from an EMBL/GenBank/DDBJ whole genome shotgun (WGS) entry which is preliminary data.</text>
</comment>
<feature type="transmembrane region" description="Helical" evidence="7">
    <location>
        <begin position="199"/>
        <end position="219"/>
    </location>
</feature>
<feature type="domain" description="ABC transmembrane type-1" evidence="9">
    <location>
        <begin position="98"/>
        <end position="318"/>
    </location>
</feature>
<keyword evidence="3" id="KW-1003">Cell membrane</keyword>